<dbReference type="Proteomes" id="UP001235744">
    <property type="component" value="Chromosome"/>
</dbReference>
<evidence type="ECO:0000313" key="1">
    <source>
        <dbReference type="EMBL" id="WLQ60379.1"/>
    </source>
</evidence>
<protein>
    <submittedName>
        <fullName evidence="1">Uncharacterized protein</fullName>
    </submittedName>
</protein>
<proteinExistence type="predicted"/>
<keyword evidence="2" id="KW-1185">Reference proteome</keyword>
<gene>
    <name evidence="1" type="ORF">P8A19_35370</name>
</gene>
<name>A0ABY9J025_9ACTN</name>
<accession>A0ABY9J025</accession>
<reference evidence="1 2" key="1">
    <citation type="submission" date="2023-03" db="EMBL/GenBank/DDBJ databases">
        <title>Isolation and description of six Streptomyces strains from soil environments, able to metabolize different microbial glucans.</title>
        <authorList>
            <person name="Widen T."/>
            <person name="Larsbrink J."/>
        </authorList>
    </citation>
    <scope>NUCLEOTIDE SEQUENCE [LARGE SCALE GENOMIC DNA]</scope>
    <source>
        <strain evidence="1 2">Alt2</strain>
    </source>
</reference>
<dbReference type="RefSeq" id="WP_306069338.1">
    <property type="nucleotide sequence ID" value="NZ_CP120988.1"/>
</dbReference>
<evidence type="ECO:0000313" key="2">
    <source>
        <dbReference type="Proteomes" id="UP001235744"/>
    </source>
</evidence>
<sequence>MQSTTHELRVRQHATPVLVQAIEPQPGLRVYMQPEELQGPGEQQLWRLGHHSGHPLAAFETRAEAERAAAVIADYTDWTRSAEDLRTDRDFDLTGYYDQLMEHTTALIIAR</sequence>
<dbReference type="EMBL" id="CP120988">
    <property type="protein sequence ID" value="WLQ60379.1"/>
    <property type="molecule type" value="Genomic_DNA"/>
</dbReference>
<organism evidence="1 2">
    <name type="scientific">Streptomyces poriferorum</name>
    <dbReference type="NCBI Taxonomy" id="2798799"/>
    <lineage>
        <taxon>Bacteria</taxon>
        <taxon>Bacillati</taxon>
        <taxon>Actinomycetota</taxon>
        <taxon>Actinomycetes</taxon>
        <taxon>Kitasatosporales</taxon>
        <taxon>Streptomycetaceae</taxon>
        <taxon>Streptomyces</taxon>
    </lineage>
</organism>